<keyword evidence="5" id="KW-1185">Reference proteome</keyword>
<feature type="domain" description="Nudix hydrolase" evidence="3">
    <location>
        <begin position="39"/>
        <end position="169"/>
    </location>
</feature>
<dbReference type="EMBL" id="FOJI01000009">
    <property type="protein sequence ID" value="SEW30646.1"/>
    <property type="molecule type" value="Genomic_DNA"/>
</dbReference>
<accession>A0A1I0QTG3</accession>
<dbReference type="PROSITE" id="PS51462">
    <property type="entry name" value="NUDIX"/>
    <property type="match status" value="1"/>
</dbReference>
<organism evidence="4 5">
    <name type="scientific">[Clostridium] fimetarium</name>
    <dbReference type="NCBI Taxonomy" id="99656"/>
    <lineage>
        <taxon>Bacteria</taxon>
        <taxon>Bacillati</taxon>
        <taxon>Bacillota</taxon>
        <taxon>Clostridia</taxon>
        <taxon>Lachnospirales</taxon>
        <taxon>Lachnospiraceae</taxon>
    </lineage>
</organism>
<dbReference type="GO" id="GO:0005829">
    <property type="term" value="C:cytosol"/>
    <property type="evidence" value="ECO:0007669"/>
    <property type="project" value="TreeGrafter"/>
</dbReference>
<dbReference type="SUPFAM" id="SSF55811">
    <property type="entry name" value="Nudix"/>
    <property type="match status" value="1"/>
</dbReference>
<dbReference type="Gene3D" id="3.90.79.10">
    <property type="entry name" value="Nucleoside Triphosphate Pyrophosphohydrolase"/>
    <property type="match status" value="1"/>
</dbReference>
<dbReference type="CDD" id="cd03424">
    <property type="entry name" value="NUDIX_ADPRase_Nudt5_UGPPase_Nudt14"/>
    <property type="match status" value="1"/>
</dbReference>
<gene>
    <name evidence="4" type="ORF">SAMN05421659_10972</name>
</gene>
<dbReference type="RefSeq" id="WP_092454399.1">
    <property type="nucleotide sequence ID" value="NZ_FOJI01000009.1"/>
</dbReference>
<dbReference type="GO" id="GO:0019693">
    <property type="term" value="P:ribose phosphate metabolic process"/>
    <property type="evidence" value="ECO:0007669"/>
    <property type="project" value="TreeGrafter"/>
</dbReference>
<dbReference type="PANTHER" id="PTHR11839">
    <property type="entry name" value="UDP/ADP-SUGAR PYROPHOSPHATASE"/>
    <property type="match status" value="1"/>
</dbReference>
<dbReference type="GO" id="GO:0006753">
    <property type="term" value="P:nucleoside phosphate metabolic process"/>
    <property type="evidence" value="ECO:0007669"/>
    <property type="project" value="TreeGrafter"/>
</dbReference>
<sequence length="177" mass="20508">MKWKCLNSEYLVNSKWLKVRRDEVQLPNGTIMDDYFVIEKKNVALIVAMDKDKSVILKKEYRYAIDKELIEIPGGTYDNDSDNPLDVAKRELREETGYKSDNWECLGTLFDYPTKDTNTISLYLAKNIYKVGEQELDISEDITFDFVPIKEAIQMCVENQICVSGSVAALMKVFYQM</sequence>
<evidence type="ECO:0000313" key="4">
    <source>
        <dbReference type="EMBL" id="SEW30646.1"/>
    </source>
</evidence>
<dbReference type="GO" id="GO:0016787">
    <property type="term" value="F:hydrolase activity"/>
    <property type="evidence" value="ECO:0007669"/>
    <property type="project" value="UniProtKB-KW"/>
</dbReference>
<reference evidence="4 5" key="1">
    <citation type="submission" date="2016-10" db="EMBL/GenBank/DDBJ databases">
        <authorList>
            <person name="de Groot N.N."/>
        </authorList>
    </citation>
    <scope>NUCLEOTIDE SEQUENCE [LARGE SCALE GENOMIC DNA]</scope>
    <source>
        <strain evidence="4 5">DSM 9179</strain>
    </source>
</reference>
<dbReference type="OrthoDB" id="9806150at2"/>
<name>A0A1I0QTG3_9FIRM</name>
<evidence type="ECO:0000256" key="1">
    <source>
        <dbReference type="ARBA" id="ARBA00001946"/>
    </source>
</evidence>
<evidence type="ECO:0000259" key="3">
    <source>
        <dbReference type="PROSITE" id="PS51462"/>
    </source>
</evidence>
<dbReference type="PANTHER" id="PTHR11839:SF18">
    <property type="entry name" value="NUDIX HYDROLASE DOMAIN-CONTAINING PROTEIN"/>
    <property type="match status" value="1"/>
</dbReference>
<comment type="cofactor">
    <cofactor evidence="1">
        <name>Mg(2+)</name>
        <dbReference type="ChEBI" id="CHEBI:18420"/>
    </cofactor>
</comment>
<dbReference type="Proteomes" id="UP000199701">
    <property type="component" value="Unassembled WGS sequence"/>
</dbReference>
<dbReference type="InterPro" id="IPR000086">
    <property type="entry name" value="NUDIX_hydrolase_dom"/>
</dbReference>
<dbReference type="Pfam" id="PF00293">
    <property type="entry name" value="NUDIX"/>
    <property type="match status" value="1"/>
</dbReference>
<dbReference type="InterPro" id="IPR015797">
    <property type="entry name" value="NUDIX_hydrolase-like_dom_sf"/>
</dbReference>
<evidence type="ECO:0000313" key="5">
    <source>
        <dbReference type="Proteomes" id="UP000199701"/>
    </source>
</evidence>
<evidence type="ECO:0000256" key="2">
    <source>
        <dbReference type="ARBA" id="ARBA00022801"/>
    </source>
</evidence>
<protein>
    <submittedName>
        <fullName evidence="4">NUDIX domain-containing protein</fullName>
    </submittedName>
</protein>
<keyword evidence="2" id="KW-0378">Hydrolase</keyword>
<dbReference type="STRING" id="99656.SAMN05421659_10972"/>
<proteinExistence type="predicted"/>
<dbReference type="AlphaFoldDB" id="A0A1I0QTG3"/>